<evidence type="ECO:0000313" key="7">
    <source>
        <dbReference type="Proteomes" id="UP001472677"/>
    </source>
</evidence>
<comment type="caution">
    <text evidence="6">The sequence shown here is derived from an EMBL/GenBank/DDBJ whole genome shotgun (WGS) entry which is preliminary data.</text>
</comment>
<sequence length="192" mass="22526">MMNKDQYEAYLKTLLPGVRFAPRDDELVGFYLMRKVLNQPLPPNCINDVLLYNYHPRTLTANGGNMSSPNGVAKEWYFFTPKDRKYHHSNRSTRGPGDGFWKTTGVDKPVKSSGKVIGWKKTLVFHQRKSGRKTNWMMHEYTLSNPWQRIDKNETQLENWELCRVYKRKKDRNQSPQLEISLLEADFGLLNN</sequence>
<dbReference type="InterPro" id="IPR036093">
    <property type="entry name" value="NAC_dom_sf"/>
</dbReference>
<proteinExistence type="predicted"/>
<evidence type="ECO:0000313" key="6">
    <source>
        <dbReference type="EMBL" id="KAK8593277.1"/>
    </source>
</evidence>
<evidence type="ECO:0000256" key="4">
    <source>
        <dbReference type="ARBA" id="ARBA00023242"/>
    </source>
</evidence>
<keyword evidence="1" id="KW-0805">Transcription regulation</keyword>
<dbReference type="Pfam" id="PF02365">
    <property type="entry name" value="NAM"/>
    <property type="match status" value="1"/>
</dbReference>
<reference evidence="6 7" key="1">
    <citation type="journal article" date="2024" name="G3 (Bethesda)">
        <title>Genome assembly of Hibiscus sabdariffa L. provides insights into metabolisms of medicinal natural products.</title>
        <authorList>
            <person name="Kim T."/>
        </authorList>
    </citation>
    <scope>NUCLEOTIDE SEQUENCE [LARGE SCALE GENOMIC DNA]</scope>
    <source>
        <strain evidence="6">TK-2024</strain>
        <tissue evidence="6">Old leaves</tissue>
    </source>
</reference>
<evidence type="ECO:0000259" key="5">
    <source>
        <dbReference type="PROSITE" id="PS51005"/>
    </source>
</evidence>
<accession>A0ABR2G3L5</accession>
<evidence type="ECO:0000256" key="3">
    <source>
        <dbReference type="ARBA" id="ARBA00023163"/>
    </source>
</evidence>
<name>A0ABR2G3L5_9ROSI</name>
<feature type="domain" description="NAC" evidence="5">
    <location>
        <begin position="14"/>
        <end position="168"/>
    </location>
</feature>
<dbReference type="PROSITE" id="PS51005">
    <property type="entry name" value="NAC"/>
    <property type="match status" value="1"/>
</dbReference>
<dbReference type="Gene3D" id="2.170.150.80">
    <property type="entry name" value="NAC domain"/>
    <property type="match status" value="1"/>
</dbReference>
<dbReference type="PANTHER" id="PTHR31719:SF43">
    <property type="entry name" value="NAC TRANSCRIPTION FACTOR 56"/>
    <property type="match status" value="1"/>
</dbReference>
<organism evidence="6 7">
    <name type="scientific">Hibiscus sabdariffa</name>
    <name type="common">roselle</name>
    <dbReference type="NCBI Taxonomy" id="183260"/>
    <lineage>
        <taxon>Eukaryota</taxon>
        <taxon>Viridiplantae</taxon>
        <taxon>Streptophyta</taxon>
        <taxon>Embryophyta</taxon>
        <taxon>Tracheophyta</taxon>
        <taxon>Spermatophyta</taxon>
        <taxon>Magnoliopsida</taxon>
        <taxon>eudicotyledons</taxon>
        <taxon>Gunneridae</taxon>
        <taxon>Pentapetalae</taxon>
        <taxon>rosids</taxon>
        <taxon>malvids</taxon>
        <taxon>Malvales</taxon>
        <taxon>Malvaceae</taxon>
        <taxon>Malvoideae</taxon>
        <taxon>Hibiscus</taxon>
    </lineage>
</organism>
<keyword evidence="4" id="KW-0539">Nucleus</keyword>
<protein>
    <recommendedName>
        <fullName evidence="5">NAC domain-containing protein</fullName>
    </recommendedName>
</protein>
<evidence type="ECO:0000256" key="1">
    <source>
        <dbReference type="ARBA" id="ARBA00023015"/>
    </source>
</evidence>
<keyword evidence="7" id="KW-1185">Reference proteome</keyword>
<evidence type="ECO:0000256" key="2">
    <source>
        <dbReference type="ARBA" id="ARBA00023125"/>
    </source>
</evidence>
<keyword evidence="2" id="KW-0238">DNA-binding</keyword>
<keyword evidence="3" id="KW-0804">Transcription</keyword>
<dbReference type="Proteomes" id="UP001472677">
    <property type="component" value="Unassembled WGS sequence"/>
</dbReference>
<dbReference type="PANTHER" id="PTHR31719">
    <property type="entry name" value="NAC TRANSCRIPTION FACTOR 56"/>
    <property type="match status" value="1"/>
</dbReference>
<gene>
    <name evidence="6" type="ORF">V6N12_045360</name>
</gene>
<dbReference type="InterPro" id="IPR003441">
    <property type="entry name" value="NAC-dom"/>
</dbReference>
<dbReference type="SUPFAM" id="SSF101941">
    <property type="entry name" value="NAC domain"/>
    <property type="match status" value="1"/>
</dbReference>
<dbReference type="EMBL" id="JBBPBM010000003">
    <property type="protein sequence ID" value="KAK8593277.1"/>
    <property type="molecule type" value="Genomic_DNA"/>
</dbReference>